<feature type="non-terminal residue" evidence="1">
    <location>
        <position position="82"/>
    </location>
</feature>
<dbReference type="OrthoDB" id="44015at2759"/>
<organism evidence="1">
    <name type="scientific">Tetraodon nigroviridis</name>
    <name type="common">Spotted green pufferfish</name>
    <name type="synonym">Chelonodon nigroviridis</name>
    <dbReference type="NCBI Taxonomy" id="99883"/>
    <lineage>
        <taxon>Eukaryota</taxon>
        <taxon>Metazoa</taxon>
        <taxon>Chordata</taxon>
        <taxon>Craniata</taxon>
        <taxon>Vertebrata</taxon>
        <taxon>Euteleostomi</taxon>
        <taxon>Actinopterygii</taxon>
        <taxon>Neopterygii</taxon>
        <taxon>Teleostei</taxon>
        <taxon>Neoteleostei</taxon>
        <taxon>Acanthomorphata</taxon>
        <taxon>Eupercaria</taxon>
        <taxon>Tetraodontiformes</taxon>
        <taxon>Tetradontoidea</taxon>
        <taxon>Tetraodontidae</taxon>
        <taxon>Tetraodon</taxon>
    </lineage>
</organism>
<accession>Q4RA51</accession>
<sequence>GFTASPTPQQPQNAQSLNVDFDSVFGNNTNANNLDSADVLGGILKPTVTSLTNQSTPLNCQQPHKLVSNDLDSSLANLVGSK</sequence>
<reference evidence="1" key="2">
    <citation type="submission" date="2004-02" db="EMBL/GenBank/DDBJ databases">
        <authorList>
            <consortium name="Genoscope"/>
            <consortium name="Whitehead Institute Centre for Genome Research"/>
        </authorList>
    </citation>
    <scope>NUCLEOTIDE SEQUENCE</scope>
</reference>
<gene>
    <name evidence="1" type="ORF">GSTENG00000263001</name>
</gene>
<comment type="caution">
    <text evidence="1">The sequence shown here is derived from an EMBL/GenBank/DDBJ whole genome shotgun (WGS) entry which is preliminary data.</text>
</comment>
<protein>
    <submittedName>
        <fullName evidence="1">(spotted green pufferfish) hypothetical protein</fullName>
    </submittedName>
</protein>
<feature type="non-terminal residue" evidence="1">
    <location>
        <position position="1"/>
    </location>
</feature>
<dbReference type="EMBL" id="CAAE01024466">
    <property type="protein sequence ID" value="CAG14732.1"/>
    <property type="molecule type" value="Genomic_DNA"/>
</dbReference>
<reference evidence="1" key="1">
    <citation type="journal article" date="2004" name="Nature">
        <title>Genome duplication in the teleost fish Tetraodon nigroviridis reveals the early vertebrate proto-karyotype.</title>
        <authorList>
            <person name="Jaillon O."/>
            <person name="Aury J.-M."/>
            <person name="Brunet F."/>
            <person name="Petit J.-L."/>
            <person name="Stange-Thomann N."/>
            <person name="Mauceli E."/>
            <person name="Bouneau L."/>
            <person name="Fischer C."/>
            <person name="Ozouf-Costaz C."/>
            <person name="Bernot A."/>
            <person name="Nicaud S."/>
            <person name="Jaffe D."/>
            <person name="Fisher S."/>
            <person name="Lutfalla G."/>
            <person name="Dossat C."/>
            <person name="Segurens B."/>
            <person name="Dasilva C."/>
            <person name="Salanoubat M."/>
            <person name="Levy M."/>
            <person name="Boudet N."/>
            <person name="Castellano S."/>
            <person name="Anthouard V."/>
            <person name="Jubin C."/>
            <person name="Castelli V."/>
            <person name="Katinka M."/>
            <person name="Vacherie B."/>
            <person name="Biemont C."/>
            <person name="Skalli Z."/>
            <person name="Cattolico L."/>
            <person name="Poulain J."/>
            <person name="De Berardinis V."/>
            <person name="Cruaud C."/>
            <person name="Duprat S."/>
            <person name="Brottier P."/>
            <person name="Coutanceau J.-P."/>
            <person name="Gouzy J."/>
            <person name="Parra G."/>
            <person name="Lardier G."/>
            <person name="Chapple C."/>
            <person name="McKernan K.J."/>
            <person name="McEwan P."/>
            <person name="Bosak S."/>
            <person name="Kellis M."/>
            <person name="Volff J.-N."/>
            <person name="Guigo R."/>
            <person name="Zody M.C."/>
            <person name="Mesirov J."/>
            <person name="Lindblad-Toh K."/>
            <person name="Birren B."/>
            <person name="Nusbaum C."/>
            <person name="Kahn D."/>
            <person name="Robinson-Rechavi M."/>
            <person name="Laudet V."/>
            <person name="Schachter V."/>
            <person name="Quetier F."/>
            <person name="Saurin W."/>
            <person name="Scarpelli C."/>
            <person name="Wincker P."/>
            <person name="Lander E.S."/>
            <person name="Weissenbach J."/>
            <person name="Roest Crollius H."/>
        </authorList>
    </citation>
    <scope>NUCLEOTIDE SEQUENCE [LARGE SCALE GENOMIC DNA]</scope>
</reference>
<evidence type="ECO:0000313" key="1">
    <source>
        <dbReference type="EMBL" id="CAG14732.1"/>
    </source>
</evidence>
<proteinExistence type="predicted"/>
<dbReference type="AlphaFoldDB" id="Q4RA51"/>
<dbReference type="KEGG" id="tng:GSTEN00000263G001"/>
<name>Q4RA51_TETNG</name>